<protein>
    <recommendedName>
        <fullName evidence="1">non-specific serine/threonine protein kinase</fullName>
        <ecNumber evidence="1">2.7.11.1</ecNumber>
    </recommendedName>
</protein>
<keyword evidence="11" id="KW-1133">Transmembrane helix</keyword>
<evidence type="ECO:0000256" key="4">
    <source>
        <dbReference type="ARBA" id="ARBA00022741"/>
    </source>
</evidence>
<dbReference type="Gene3D" id="3.30.10.20">
    <property type="match status" value="3"/>
</dbReference>
<dbReference type="InterPro" id="IPR017441">
    <property type="entry name" value="Protein_kinase_ATP_BS"/>
</dbReference>
<keyword evidence="6 9" id="KW-0067">ATP-binding</keyword>
<dbReference type="EC" id="2.7.11.1" evidence="1"/>
<dbReference type="Pfam" id="PF03793">
    <property type="entry name" value="PASTA"/>
    <property type="match status" value="3"/>
</dbReference>
<keyword evidence="3 14" id="KW-0808">Transferase</keyword>
<dbReference type="EMBL" id="CZBE01000001">
    <property type="protein sequence ID" value="CUP24131.1"/>
    <property type="molecule type" value="Genomic_DNA"/>
</dbReference>
<sequence>MDKYMGKKLDGRYEITELIGIGGMANVYKAYDVIEDRVVAVKILREEYMVNDDMRRRFKNESKAMAVLDHPNVMRVYDVSFSDKMQSIVMEYIDGITLKEYIEQEGVLKWKDALHFTVQILRALQHAHDKGIVHRDIKPQNIMLLSDGTIKITDFGIARFARSETHTITDKAIGSVHYISPEQAAGDTIDARTDLYSVGVMLYEMLTGRVPFEADTPVSVALKQIQSKAVLPRELNPSIPEGLQEITMHAMEKDVKKRYQSAAQMLRDIDEFKRDPSISFEYKYLSAPRAHDESKYSDAIRNARRGKKEKKVRKQKPRRAPIIPVLAGVTAAFVIVTCAFIGWMIWLNNPFATVAEEEIPNLVGEKFDAVKVSPKYENFKIELDGDPVYNPDYEQGVIFEQSPKAGTAVKVGSVVRVKISKGRQTITLPDFSGQDLEQVKARLTEWGLVPEEKSVFSDSVPLGSVVRTVPAEGDEVSVGDTVTVYKSLGREEKLATVPDLEGVGIEDAKSLLRNAKLQIGKITYDEQNDDEELQGLVVSQSPAKDSQVSPNTQVDVVIAGEAGATVRLRLLIKLPTTVNRMVTMTATQDGVEVANETVNPSELKTWPVFFSGEGYADVKIYFDGELYQVYDLDFDEKGYYLLNDYSDEFTE</sequence>
<feature type="domain" description="PASTA" evidence="13">
    <location>
        <begin position="490"/>
        <end position="560"/>
    </location>
</feature>
<dbReference type="PANTHER" id="PTHR43289:SF34">
    <property type="entry name" value="SERINE_THREONINE-PROTEIN KINASE YBDM-RELATED"/>
    <property type="match status" value="1"/>
</dbReference>
<comment type="catalytic activity">
    <reaction evidence="8">
        <text>L-seryl-[protein] + ATP = O-phospho-L-seryl-[protein] + ADP + H(+)</text>
        <dbReference type="Rhea" id="RHEA:17989"/>
        <dbReference type="Rhea" id="RHEA-COMP:9863"/>
        <dbReference type="Rhea" id="RHEA-COMP:11604"/>
        <dbReference type="ChEBI" id="CHEBI:15378"/>
        <dbReference type="ChEBI" id="CHEBI:29999"/>
        <dbReference type="ChEBI" id="CHEBI:30616"/>
        <dbReference type="ChEBI" id="CHEBI:83421"/>
        <dbReference type="ChEBI" id="CHEBI:456216"/>
        <dbReference type="EC" id="2.7.11.1"/>
    </reaction>
</comment>
<evidence type="ECO:0000256" key="11">
    <source>
        <dbReference type="SAM" id="Phobius"/>
    </source>
</evidence>
<keyword evidence="11" id="KW-0472">Membrane</keyword>
<dbReference type="FunFam" id="1.10.510.10:FF:000021">
    <property type="entry name" value="Serine/threonine protein kinase"/>
    <property type="match status" value="1"/>
</dbReference>
<evidence type="ECO:0000313" key="14">
    <source>
        <dbReference type="EMBL" id="CUP24131.1"/>
    </source>
</evidence>
<evidence type="ECO:0000256" key="2">
    <source>
        <dbReference type="ARBA" id="ARBA00022527"/>
    </source>
</evidence>
<dbReference type="InterPro" id="IPR011009">
    <property type="entry name" value="Kinase-like_dom_sf"/>
</dbReference>
<evidence type="ECO:0000256" key="10">
    <source>
        <dbReference type="SAM" id="MobiDB-lite"/>
    </source>
</evidence>
<feature type="compositionally biased region" description="Basic residues" evidence="10">
    <location>
        <begin position="302"/>
        <end position="316"/>
    </location>
</feature>
<dbReference type="SMART" id="SM00220">
    <property type="entry name" value="S_TKc"/>
    <property type="match status" value="1"/>
</dbReference>
<comment type="catalytic activity">
    <reaction evidence="7">
        <text>L-threonyl-[protein] + ATP = O-phospho-L-threonyl-[protein] + ADP + H(+)</text>
        <dbReference type="Rhea" id="RHEA:46608"/>
        <dbReference type="Rhea" id="RHEA-COMP:11060"/>
        <dbReference type="Rhea" id="RHEA-COMP:11605"/>
        <dbReference type="ChEBI" id="CHEBI:15378"/>
        <dbReference type="ChEBI" id="CHEBI:30013"/>
        <dbReference type="ChEBI" id="CHEBI:30616"/>
        <dbReference type="ChEBI" id="CHEBI:61977"/>
        <dbReference type="ChEBI" id="CHEBI:456216"/>
        <dbReference type="EC" id="2.7.11.1"/>
    </reaction>
</comment>
<dbReference type="CDD" id="cd06577">
    <property type="entry name" value="PASTA_pknB"/>
    <property type="match status" value="3"/>
</dbReference>
<dbReference type="PANTHER" id="PTHR43289">
    <property type="entry name" value="MITOGEN-ACTIVATED PROTEIN KINASE KINASE KINASE 20-RELATED"/>
    <property type="match status" value="1"/>
</dbReference>
<dbReference type="GO" id="GO:0005524">
    <property type="term" value="F:ATP binding"/>
    <property type="evidence" value="ECO:0007669"/>
    <property type="project" value="UniProtKB-UniRule"/>
</dbReference>
<feature type="binding site" evidence="9">
    <location>
        <position position="42"/>
    </location>
    <ligand>
        <name>ATP</name>
        <dbReference type="ChEBI" id="CHEBI:30616"/>
    </ligand>
</feature>
<dbReference type="NCBIfam" id="NF033483">
    <property type="entry name" value="PknB_PASTA_kin"/>
    <property type="match status" value="1"/>
</dbReference>
<evidence type="ECO:0000313" key="16">
    <source>
        <dbReference type="Proteomes" id="UP000095765"/>
    </source>
</evidence>
<dbReference type="Gene3D" id="1.10.510.10">
    <property type="entry name" value="Transferase(Phosphotransferase) domain 1"/>
    <property type="match status" value="1"/>
</dbReference>
<dbReference type="PROSITE" id="PS00108">
    <property type="entry name" value="PROTEIN_KINASE_ST"/>
    <property type="match status" value="1"/>
</dbReference>
<keyword evidence="2 15" id="KW-0723">Serine/threonine-protein kinase</keyword>
<dbReference type="Gene3D" id="3.30.200.20">
    <property type="entry name" value="Phosphorylase Kinase, domain 1"/>
    <property type="match status" value="1"/>
</dbReference>
<dbReference type="GO" id="GO:0004674">
    <property type="term" value="F:protein serine/threonine kinase activity"/>
    <property type="evidence" value="ECO:0007669"/>
    <property type="project" value="UniProtKB-KW"/>
</dbReference>
<dbReference type="PROSITE" id="PS51178">
    <property type="entry name" value="PASTA"/>
    <property type="match status" value="3"/>
</dbReference>
<dbReference type="InterPro" id="IPR008271">
    <property type="entry name" value="Ser/Thr_kinase_AS"/>
</dbReference>
<organism evidence="14 16">
    <name type="scientific">Anaerotruncus colihominis</name>
    <dbReference type="NCBI Taxonomy" id="169435"/>
    <lineage>
        <taxon>Bacteria</taxon>
        <taxon>Bacillati</taxon>
        <taxon>Bacillota</taxon>
        <taxon>Clostridia</taxon>
        <taxon>Eubacteriales</taxon>
        <taxon>Oscillospiraceae</taxon>
        <taxon>Anaerotruncus</taxon>
    </lineage>
</organism>
<evidence type="ECO:0000313" key="15">
    <source>
        <dbReference type="EMBL" id="OUP70122.1"/>
    </source>
</evidence>
<keyword evidence="11" id="KW-0812">Transmembrane</keyword>
<dbReference type="PROSITE" id="PS00107">
    <property type="entry name" value="PROTEIN_KINASE_ATP"/>
    <property type="match status" value="1"/>
</dbReference>
<evidence type="ECO:0000256" key="8">
    <source>
        <dbReference type="ARBA" id="ARBA00048679"/>
    </source>
</evidence>
<evidence type="ECO:0000259" key="13">
    <source>
        <dbReference type="PROSITE" id="PS51178"/>
    </source>
</evidence>
<reference evidence="15" key="3">
    <citation type="journal article" date="2018" name="BMC Genomics">
        <title>Whole genome sequencing and function prediction of 133 gut anaerobes isolated from chicken caecum in pure cultures.</title>
        <authorList>
            <person name="Medvecky M."/>
            <person name="Cejkova D."/>
            <person name="Polansky O."/>
            <person name="Karasova D."/>
            <person name="Kubasova T."/>
            <person name="Cizek A."/>
            <person name="Rychlik I."/>
        </authorList>
    </citation>
    <scope>NUCLEOTIDE SEQUENCE</scope>
    <source>
        <strain evidence="15">An175</strain>
    </source>
</reference>
<dbReference type="EMBL" id="NFKP01000005">
    <property type="protein sequence ID" value="OUP70122.1"/>
    <property type="molecule type" value="Genomic_DNA"/>
</dbReference>
<evidence type="ECO:0000313" key="17">
    <source>
        <dbReference type="Proteomes" id="UP000196386"/>
    </source>
</evidence>
<dbReference type="SUPFAM" id="SSF54184">
    <property type="entry name" value="Penicillin-binding protein 2x (pbp-2x), c-terminal domain"/>
    <property type="match status" value="1"/>
</dbReference>
<dbReference type="Proteomes" id="UP000095765">
    <property type="component" value="Unassembled WGS sequence"/>
</dbReference>
<dbReference type="InterPro" id="IPR000719">
    <property type="entry name" value="Prot_kinase_dom"/>
</dbReference>
<feature type="transmembrane region" description="Helical" evidence="11">
    <location>
        <begin position="320"/>
        <end position="346"/>
    </location>
</feature>
<reference evidence="17" key="2">
    <citation type="submission" date="2017-04" db="EMBL/GenBank/DDBJ databases">
        <title>Function of individual gut microbiota members based on whole genome sequencing of pure cultures obtained from chicken caecum.</title>
        <authorList>
            <person name="Medvecky M."/>
            <person name="Cejkova D."/>
            <person name="Polansky O."/>
            <person name="Karasova D."/>
            <person name="Kubasova T."/>
            <person name="Cizek A."/>
            <person name="Rychlik I."/>
        </authorList>
    </citation>
    <scope>NUCLEOTIDE SEQUENCE [LARGE SCALE GENOMIC DNA]</scope>
    <source>
        <strain evidence="17">An175</strain>
    </source>
</reference>
<dbReference type="PROSITE" id="PS50011">
    <property type="entry name" value="PROTEIN_KINASE_DOM"/>
    <property type="match status" value="1"/>
</dbReference>
<feature type="domain" description="PASTA" evidence="13">
    <location>
        <begin position="353"/>
        <end position="421"/>
    </location>
</feature>
<feature type="region of interest" description="Disordered" evidence="10">
    <location>
        <begin position="295"/>
        <end position="316"/>
    </location>
</feature>
<reference evidence="14 16" key="1">
    <citation type="submission" date="2015-09" db="EMBL/GenBank/DDBJ databases">
        <authorList>
            <consortium name="Pathogen Informatics"/>
        </authorList>
    </citation>
    <scope>NUCLEOTIDE SEQUENCE [LARGE SCALE GENOMIC DNA]</scope>
    <source>
        <strain evidence="14 16">2789STDY5834939</strain>
    </source>
</reference>
<feature type="domain" description="PASTA" evidence="13">
    <location>
        <begin position="422"/>
        <end position="488"/>
    </location>
</feature>
<keyword evidence="5 14" id="KW-0418">Kinase</keyword>
<dbReference type="Pfam" id="PF00069">
    <property type="entry name" value="Pkinase"/>
    <property type="match status" value="1"/>
</dbReference>
<dbReference type="CDD" id="cd14014">
    <property type="entry name" value="STKc_PknB_like"/>
    <property type="match status" value="1"/>
</dbReference>
<name>A0A174LMG3_9FIRM</name>
<dbReference type="SMART" id="SM00740">
    <property type="entry name" value="PASTA"/>
    <property type="match status" value="3"/>
</dbReference>
<evidence type="ECO:0000256" key="9">
    <source>
        <dbReference type="PROSITE-ProRule" id="PRU10141"/>
    </source>
</evidence>
<dbReference type="AlphaFoldDB" id="A0A174LMG3"/>
<proteinExistence type="predicted"/>
<accession>A0A174LMG3</accession>
<keyword evidence="4 9" id="KW-0547">Nucleotide-binding</keyword>
<evidence type="ECO:0000256" key="3">
    <source>
        <dbReference type="ARBA" id="ARBA00022679"/>
    </source>
</evidence>
<evidence type="ECO:0000259" key="12">
    <source>
        <dbReference type="PROSITE" id="PS50011"/>
    </source>
</evidence>
<feature type="domain" description="Protein kinase" evidence="12">
    <location>
        <begin position="13"/>
        <end position="273"/>
    </location>
</feature>
<dbReference type="Proteomes" id="UP000196386">
    <property type="component" value="Unassembled WGS sequence"/>
</dbReference>
<dbReference type="InterPro" id="IPR005543">
    <property type="entry name" value="PASTA_dom"/>
</dbReference>
<dbReference type="RefSeq" id="WP_055243756.1">
    <property type="nucleotide sequence ID" value="NZ_CABIWA010000002.1"/>
</dbReference>
<evidence type="ECO:0000256" key="1">
    <source>
        <dbReference type="ARBA" id="ARBA00012513"/>
    </source>
</evidence>
<evidence type="ECO:0000256" key="7">
    <source>
        <dbReference type="ARBA" id="ARBA00047899"/>
    </source>
</evidence>
<dbReference type="SUPFAM" id="SSF56112">
    <property type="entry name" value="Protein kinase-like (PK-like)"/>
    <property type="match status" value="1"/>
</dbReference>
<dbReference type="OrthoDB" id="9788659at2"/>
<gene>
    <name evidence="14" type="primary">prkC_1</name>
    <name evidence="15" type="ORF">B5F11_05625</name>
    <name evidence="14" type="ORF">ERS852551_00201</name>
</gene>
<evidence type="ECO:0000256" key="5">
    <source>
        <dbReference type="ARBA" id="ARBA00022777"/>
    </source>
</evidence>
<evidence type="ECO:0000256" key="6">
    <source>
        <dbReference type="ARBA" id="ARBA00022840"/>
    </source>
</evidence>